<dbReference type="OrthoDB" id="10541655at2759"/>
<proteinExistence type="predicted"/>
<organism evidence="2 3">
    <name type="scientific">Ancylostoma duodenale</name>
    <dbReference type="NCBI Taxonomy" id="51022"/>
    <lineage>
        <taxon>Eukaryota</taxon>
        <taxon>Metazoa</taxon>
        <taxon>Ecdysozoa</taxon>
        <taxon>Nematoda</taxon>
        <taxon>Chromadorea</taxon>
        <taxon>Rhabditida</taxon>
        <taxon>Rhabditina</taxon>
        <taxon>Rhabditomorpha</taxon>
        <taxon>Strongyloidea</taxon>
        <taxon>Ancylostomatidae</taxon>
        <taxon>Ancylostomatinae</taxon>
        <taxon>Ancylostoma</taxon>
    </lineage>
</organism>
<evidence type="ECO:0000256" key="1">
    <source>
        <dbReference type="SAM" id="MobiDB-lite"/>
    </source>
</evidence>
<dbReference type="Proteomes" id="UP000054047">
    <property type="component" value="Unassembled WGS sequence"/>
</dbReference>
<gene>
    <name evidence="2" type="ORF">ANCDUO_02954</name>
</gene>
<name>A0A0C2DAH7_9BILA</name>
<sequence length="68" mass="7810">MYAKKFELNRSEEAAVAASSGQDPAKKRPQQRKPLRQTNVVERSERSLLCLSLNNPIRKICIAVVEWR</sequence>
<dbReference type="EMBL" id="KN726998">
    <property type="protein sequence ID" value="KIH66718.1"/>
    <property type="molecule type" value="Genomic_DNA"/>
</dbReference>
<evidence type="ECO:0000313" key="3">
    <source>
        <dbReference type="Proteomes" id="UP000054047"/>
    </source>
</evidence>
<reference evidence="2 3" key="1">
    <citation type="submission" date="2013-12" db="EMBL/GenBank/DDBJ databases">
        <title>Draft genome of the parsitic nematode Ancylostoma duodenale.</title>
        <authorList>
            <person name="Mitreva M."/>
        </authorList>
    </citation>
    <scope>NUCLEOTIDE SEQUENCE [LARGE SCALE GENOMIC DNA]</scope>
    <source>
        <strain evidence="2 3">Zhejiang</strain>
    </source>
</reference>
<keyword evidence="3" id="KW-1185">Reference proteome</keyword>
<evidence type="ECO:0000313" key="2">
    <source>
        <dbReference type="EMBL" id="KIH66718.1"/>
    </source>
</evidence>
<protein>
    <submittedName>
        <fullName evidence="2">Uncharacterized protein</fullName>
    </submittedName>
</protein>
<dbReference type="AlphaFoldDB" id="A0A0C2DAH7"/>
<feature type="region of interest" description="Disordered" evidence="1">
    <location>
        <begin position="1"/>
        <end position="38"/>
    </location>
</feature>
<accession>A0A0C2DAH7</accession>
<feature type="compositionally biased region" description="Basic and acidic residues" evidence="1">
    <location>
        <begin position="1"/>
        <end position="13"/>
    </location>
</feature>